<protein>
    <submittedName>
        <fullName evidence="5">Serine phosphatase RsbU, regulator of sigma subunit</fullName>
    </submittedName>
</protein>
<name>A0A286E0K6_9ACTN</name>
<gene>
    <name evidence="5" type="ORF">SAMN06297387_11713</name>
</gene>
<feature type="transmembrane region" description="Helical" evidence="3">
    <location>
        <begin position="34"/>
        <end position="53"/>
    </location>
</feature>
<feature type="domain" description="PPM-type phosphatase" evidence="4">
    <location>
        <begin position="157"/>
        <end position="379"/>
    </location>
</feature>
<evidence type="ECO:0000259" key="4">
    <source>
        <dbReference type="SMART" id="SM00331"/>
    </source>
</evidence>
<evidence type="ECO:0000313" key="6">
    <source>
        <dbReference type="Proteomes" id="UP000219072"/>
    </source>
</evidence>
<dbReference type="EMBL" id="OCNE01000017">
    <property type="protein sequence ID" value="SOD64447.1"/>
    <property type="molecule type" value="Genomic_DNA"/>
</dbReference>
<keyword evidence="6" id="KW-1185">Reference proteome</keyword>
<proteinExistence type="predicted"/>
<dbReference type="PANTHER" id="PTHR43156">
    <property type="entry name" value="STAGE II SPORULATION PROTEIN E-RELATED"/>
    <property type="match status" value="1"/>
</dbReference>
<dbReference type="InterPro" id="IPR052016">
    <property type="entry name" value="Bact_Sigma-Reg"/>
</dbReference>
<dbReference type="RefSeq" id="WP_245880723.1">
    <property type="nucleotide sequence ID" value="NZ_OCNE01000017.1"/>
</dbReference>
<dbReference type="GO" id="GO:0016791">
    <property type="term" value="F:phosphatase activity"/>
    <property type="evidence" value="ECO:0007669"/>
    <property type="project" value="TreeGrafter"/>
</dbReference>
<dbReference type="Proteomes" id="UP000219072">
    <property type="component" value="Unassembled WGS sequence"/>
</dbReference>
<keyword evidence="3" id="KW-0472">Membrane</keyword>
<evidence type="ECO:0000256" key="1">
    <source>
        <dbReference type="ARBA" id="ARBA00022801"/>
    </source>
</evidence>
<keyword evidence="3" id="KW-0812">Transmembrane</keyword>
<evidence type="ECO:0000313" key="5">
    <source>
        <dbReference type="EMBL" id="SOD64447.1"/>
    </source>
</evidence>
<dbReference type="SMART" id="SM00331">
    <property type="entry name" value="PP2C_SIG"/>
    <property type="match status" value="1"/>
</dbReference>
<dbReference type="PANTHER" id="PTHR43156:SF2">
    <property type="entry name" value="STAGE II SPORULATION PROTEIN E"/>
    <property type="match status" value="1"/>
</dbReference>
<feature type="transmembrane region" description="Helical" evidence="3">
    <location>
        <begin position="108"/>
        <end position="126"/>
    </location>
</feature>
<feature type="transmembrane region" description="Helical" evidence="3">
    <location>
        <begin position="65"/>
        <end position="93"/>
    </location>
</feature>
<dbReference type="AlphaFoldDB" id="A0A286E0K6"/>
<keyword evidence="3" id="KW-1133">Transmembrane helix</keyword>
<organism evidence="5 6">
    <name type="scientific">Streptomyces zhaozhouensis</name>
    <dbReference type="NCBI Taxonomy" id="1300267"/>
    <lineage>
        <taxon>Bacteria</taxon>
        <taxon>Bacillati</taxon>
        <taxon>Actinomycetota</taxon>
        <taxon>Actinomycetes</taxon>
        <taxon>Kitasatosporales</taxon>
        <taxon>Streptomycetaceae</taxon>
        <taxon>Streptomyces</taxon>
    </lineage>
</organism>
<evidence type="ECO:0000256" key="3">
    <source>
        <dbReference type="SAM" id="Phobius"/>
    </source>
</evidence>
<dbReference type="SUPFAM" id="SSF81606">
    <property type="entry name" value="PP2C-like"/>
    <property type="match status" value="1"/>
</dbReference>
<feature type="region of interest" description="Disordered" evidence="2">
    <location>
        <begin position="1"/>
        <end position="21"/>
    </location>
</feature>
<dbReference type="InterPro" id="IPR001932">
    <property type="entry name" value="PPM-type_phosphatase-like_dom"/>
</dbReference>
<dbReference type="InterPro" id="IPR036457">
    <property type="entry name" value="PPM-type-like_dom_sf"/>
</dbReference>
<reference evidence="5 6" key="1">
    <citation type="submission" date="2017-09" db="EMBL/GenBank/DDBJ databases">
        <authorList>
            <person name="Ehlers B."/>
            <person name="Leendertz F.H."/>
        </authorList>
    </citation>
    <scope>NUCLEOTIDE SEQUENCE [LARGE SCALE GENOMIC DNA]</scope>
    <source>
        <strain evidence="5 6">CGMCC 4.7095</strain>
    </source>
</reference>
<accession>A0A286E0K6</accession>
<sequence>MSPLALPRRRRNERETPSDVPALDPPITVGRWDVSWTLPAALLLLIVVADWRAPEHMRIVTWIGLVPAFAAGMCGVWTTAVFAVVCLGTVIGLEQSLDHRYPMGGSEFLLVVTACVLSVLASALRLRANRQVRRLEDAAQATRLAVLRPIPPRIGGVRTANVYLAAERAAKVGGDFFDVQPTPFGPRVLLGDVQGKGTSAVDAAAALLSAFREAAYYEADLAVVAERLEHRVRRQNQYVSLLGEAGERFATAVLVGLPAEDTGWLEIVNFGHEAPYVITDERVWALPEGEGAPLGLTELTGRLPPVRRVGFPAEATLLLYTDGVSEARDRSGAFLPLAEELERASDTSPRGVVDLVENAVLRHTRGRLTDDTAVLAVCRDPDPPPGGLALD</sequence>
<dbReference type="Gene3D" id="3.60.40.10">
    <property type="entry name" value="PPM-type phosphatase domain"/>
    <property type="match status" value="1"/>
</dbReference>
<evidence type="ECO:0000256" key="2">
    <source>
        <dbReference type="SAM" id="MobiDB-lite"/>
    </source>
</evidence>
<keyword evidence="1" id="KW-0378">Hydrolase</keyword>
<dbReference type="Pfam" id="PF07228">
    <property type="entry name" value="SpoIIE"/>
    <property type="match status" value="1"/>
</dbReference>